<dbReference type="InterPro" id="IPR053151">
    <property type="entry name" value="RNase_H-like"/>
</dbReference>
<sequence>MIELYVDGASAGNPGKSGIGIYIKGEGRQLRISEPIEPTNNHTAEFTALLRGLEETENLTTGIVSARSDSKAVVSAVENEFVKNELHKEILHKILAITKKFDFFFIKWIPDAENRTADSLARQAIHKEKPSRIDGDL</sequence>
<organism evidence="2 3">
    <name type="scientific">Sporosarcina oncorhynchi</name>
    <dbReference type="NCBI Taxonomy" id="3056444"/>
    <lineage>
        <taxon>Bacteria</taxon>
        <taxon>Bacillati</taxon>
        <taxon>Bacillota</taxon>
        <taxon>Bacilli</taxon>
        <taxon>Bacillales</taxon>
        <taxon>Caryophanaceae</taxon>
        <taxon>Sporosarcina</taxon>
    </lineage>
</organism>
<accession>A0ABZ0LBM9</accession>
<proteinExistence type="predicted"/>
<dbReference type="EC" id="3.1.26.4" evidence="2"/>
<dbReference type="Proteomes" id="UP001303902">
    <property type="component" value="Chromosome"/>
</dbReference>
<dbReference type="PROSITE" id="PS50879">
    <property type="entry name" value="RNASE_H_1"/>
    <property type="match status" value="1"/>
</dbReference>
<evidence type="ECO:0000313" key="3">
    <source>
        <dbReference type="Proteomes" id="UP001303902"/>
    </source>
</evidence>
<dbReference type="Pfam" id="PF13456">
    <property type="entry name" value="RVT_3"/>
    <property type="match status" value="1"/>
</dbReference>
<dbReference type="RefSeq" id="WP_317970747.1">
    <property type="nucleotide sequence ID" value="NZ_CP129118.1"/>
</dbReference>
<reference evidence="2 3" key="1">
    <citation type="submission" date="2023-06" db="EMBL/GenBank/DDBJ databases">
        <title>Sporosarcina sp. nov., isolated from Korean tranditional fermented seafood 'Jeotgal'.</title>
        <authorList>
            <person name="Yang A.I."/>
            <person name="Shin N.-R."/>
        </authorList>
    </citation>
    <scope>NUCLEOTIDE SEQUENCE [LARGE SCALE GENOMIC DNA]</scope>
    <source>
        <strain evidence="2 3">T2O-4</strain>
    </source>
</reference>
<dbReference type="PANTHER" id="PTHR47723:SF19">
    <property type="entry name" value="POLYNUCLEOTIDYL TRANSFERASE, RIBONUCLEASE H-LIKE SUPERFAMILY PROTEIN"/>
    <property type="match status" value="1"/>
</dbReference>
<keyword evidence="2" id="KW-0378">Hydrolase</keyword>
<feature type="domain" description="RNase H type-1" evidence="1">
    <location>
        <begin position="1"/>
        <end position="126"/>
    </location>
</feature>
<dbReference type="SUPFAM" id="SSF53098">
    <property type="entry name" value="Ribonuclease H-like"/>
    <property type="match status" value="1"/>
</dbReference>
<dbReference type="InterPro" id="IPR012337">
    <property type="entry name" value="RNaseH-like_sf"/>
</dbReference>
<dbReference type="Gene3D" id="3.30.420.10">
    <property type="entry name" value="Ribonuclease H-like superfamily/Ribonuclease H"/>
    <property type="match status" value="1"/>
</dbReference>
<keyword evidence="3" id="KW-1185">Reference proteome</keyword>
<dbReference type="InterPro" id="IPR036397">
    <property type="entry name" value="RNaseH_sf"/>
</dbReference>
<gene>
    <name evidence="2" type="ORF">QWT69_08125</name>
</gene>
<dbReference type="CDD" id="cd09279">
    <property type="entry name" value="RNase_HI_like"/>
    <property type="match status" value="1"/>
</dbReference>
<dbReference type="EMBL" id="CP129118">
    <property type="protein sequence ID" value="WOV89059.1"/>
    <property type="molecule type" value="Genomic_DNA"/>
</dbReference>
<dbReference type="PANTHER" id="PTHR47723">
    <property type="entry name" value="OS05G0353850 PROTEIN"/>
    <property type="match status" value="1"/>
</dbReference>
<dbReference type="GO" id="GO:0004523">
    <property type="term" value="F:RNA-DNA hybrid ribonuclease activity"/>
    <property type="evidence" value="ECO:0007669"/>
    <property type="project" value="UniProtKB-EC"/>
</dbReference>
<name>A0ABZ0LBM9_9BACL</name>
<dbReference type="InterPro" id="IPR002156">
    <property type="entry name" value="RNaseH_domain"/>
</dbReference>
<evidence type="ECO:0000313" key="2">
    <source>
        <dbReference type="EMBL" id="WOV89059.1"/>
    </source>
</evidence>
<protein>
    <submittedName>
        <fullName evidence="2">Ribonuclease HI family protein</fullName>
        <ecNumber evidence="2">3.1.26.4</ecNumber>
    </submittedName>
</protein>
<evidence type="ECO:0000259" key="1">
    <source>
        <dbReference type="PROSITE" id="PS50879"/>
    </source>
</evidence>